<dbReference type="Proteomes" id="UP001172457">
    <property type="component" value="Unassembled WGS sequence"/>
</dbReference>
<feature type="domain" description="F-box" evidence="1">
    <location>
        <begin position="1"/>
        <end position="43"/>
    </location>
</feature>
<organism evidence="2 3">
    <name type="scientific">Centaurea solstitialis</name>
    <name type="common">yellow star-thistle</name>
    <dbReference type="NCBI Taxonomy" id="347529"/>
    <lineage>
        <taxon>Eukaryota</taxon>
        <taxon>Viridiplantae</taxon>
        <taxon>Streptophyta</taxon>
        <taxon>Embryophyta</taxon>
        <taxon>Tracheophyta</taxon>
        <taxon>Spermatophyta</taxon>
        <taxon>Magnoliopsida</taxon>
        <taxon>eudicotyledons</taxon>
        <taxon>Gunneridae</taxon>
        <taxon>Pentapetalae</taxon>
        <taxon>asterids</taxon>
        <taxon>campanulids</taxon>
        <taxon>Asterales</taxon>
        <taxon>Asteraceae</taxon>
        <taxon>Carduoideae</taxon>
        <taxon>Cardueae</taxon>
        <taxon>Centaureinae</taxon>
        <taxon>Centaurea</taxon>
    </lineage>
</organism>
<gene>
    <name evidence="2" type="ORF">OSB04_un000249</name>
</gene>
<dbReference type="InterPro" id="IPR050796">
    <property type="entry name" value="SCF_F-box_component"/>
</dbReference>
<evidence type="ECO:0000259" key="1">
    <source>
        <dbReference type="PROSITE" id="PS50181"/>
    </source>
</evidence>
<reference evidence="2" key="1">
    <citation type="submission" date="2023-03" db="EMBL/GenBank/DDBJ databases">
        <title>Chromosome-scale reference genome and RAD-based genetic map of yellow starthistle (Centaurea solstitialis) reveal putative structural variation and QTLs associated with invader traits.</title>
        <authorList>
            <person name="Reatini B."/>
            <person name="Cang F.A."/>
            <person name="Jiang Q."/>
            <person name="Mckibben M.T.W."/>
            <person name="Barker M.S."/>
            <person name="Rieseberg L.H."/>
            <person name="Dlugosch K.M."/>
        </authorList>
    </citation>
    <scope>NUCLEOTIDE SEQUENCE</scope>
    <source>
        <strain evidence="2">CAN-66</strain>
        <tissue evidence="2">Leaf</tissue>
    </source>
</reference>
<dbReference type="SMART" id="SM00256">
    <property type="entry name" value="FBOX"/>
    <property type="match status" value="2"/>
</dbReference>
<dbReference type="NCBIfam" id="TIGR01640">
    <property type="entry name" value="F_box_assoc_1"/>
    <property type="match status" value="2"/>
</dbReference>
<protein>
    <recommendedName>
        <fullName evidence="1">F-box domain-containing protein</fullName>
    </recommendedName>
</protein>
<dbReference type="InterPro" id="IPR036047">
    <property type="entry name" value="F-box-like_dom_sf"/>
</dbReference>
<proteinExistence type="predicted"/>
<accession>A0AA38W2U2</accession>
<dbReference type="InterPro" id="IPR013187">
    <property type="entry name" value="F-box-assoc_dom_typ3"/>
</dbReference>
<evidence type="ECO:0000313" key="3">
    <source>
        <dbReference type="Proteomes" id="UP001172457"/>
    </source>
</evidence>
<evidence type="ECO:0000313" key="2">
    <source>
        <dbReference type="EMBL" id="KAJ9536600.1"/>
    </source>
</evidence>
<dbReference type="InterPro" id="IPR001810">
    <property type="entry name" value="F-box_dom"/>
</dbReference>
<dbReference type="SUPFAM" id="SSF81383">
    <property type="entry name" value="F-box domain"/>
    <property type="match status" value="2"/>
</dbReference>
<dbReference type="Pfam" id="PF08268">
    <property type="entry name" value="FBA_3"/>
    <property type="match status" value="2"/>
</dbReference>
<dbReference type="CDD" id="cd22157">
    <property type="entry name" value="F-box_AtFBW1-like"/>
    <property type="match status" value="2"/>
</dbReference>
<name>A0AA38W2U2_9ASTR</name>
<feature type="domain" description="F-box" evidence="1">
    <location>
        <begin position="397"/>
        <end position="442"/>
    </location>
</feature>
<dbReference type="Pfam" id="PF00646">
    <property type="entry name" value="F-box"/>
    <property type="match status" value="2"/>
</dbReference>
<dbReference type="Gene3D" id="1.20.1280.50">
    <property type="match status" value="2"/>
</dbReference>
<dbReference type="AlphaFoldDB" id="A0AA38W2U2"/>
<keyword evidence="3" id="KW-1185">Reference proteome</keyword>
<dbReference type="EMBL" id="JARYMX010000015">
    <property type="protein sequence ID" value="KAJ9536600.1"/>
    <property type="molecule type" value="Genomic_DNA"/>
</dbReference>
<dbReference type="PROSITE" id="PS50181">
    <property type="entry name" value="FBOX"/>
    <property type="match status" value="2"/>
</dbReference>
<dbReference type="InterPro" id="IPR017451">
    <property type="entry name" value="F-box-assoc_interact_dom"/>
</dbReference>
<comment type="caution">
    <text evidence="2">The sequence shown here is derived from an EMBL/GenBank/DDBJ whole genome shotgun (WGS) entry which is preliminary data.</text>
</comment>
<dbReference type="PANTHER" id="PTHR31672">
    <property type="entry name" value="BNACNNG10540D PROTEIN"/>
    <property type="match status" value="1"/>
</dbReference>
<sequence length="775" mass="89526">MEDLPAELMIDILSRLPVKTIIHCKFVCKKWRNLVLDSSFVDLHLSRSPTGLIVHNKPQRSVYDYTDMGTLKWVEIEDEDDHHHLHHDPLMSLDLNLAPILQYSVIYLMGSVNGLICLRHHSPKVDNTYICNPVTREYVILPRPQQCREGRSAVTAYGFGVSSRTGDYKVVRATQQTPRKYVLLVPNGDEPSLQSVVEAEVYTLGTCQWRSLGRVPYLFNGIHGPFLNGHCHWIASDQMGALQKICTFDLDNETFQLFSSPPHESTQLNPGDKGLAVLKGCLCKIDTYDFEVMIWVMKEYGIKKSWHKEVVITQEISVAIQWSLPEAMSPIEVLKDGSILIFYEDKLWEFNPRSETMEDVKMFDSDLNGMAYRPSFIKLQNYESERVQIPYLIILIRPSMEDLPQDVMANILTRLPIMTIINCKCVCKKWRNLVLDSYFVNLHLLRSLPSLIVRCISRLDMRYPYKPGILKWVEIEDKLDRHHLHHNPAMSLDLNLSSILQNSKVILTGSVNGLLCLSQSVGHGGDNACICNPITREYMILHHRKDTWTFICGFGVVSMTGEYKVIRTFQDSNPTSLPRELEAEVYTLGTGQWRNIGHVPYSFDHSDQPFLNGHIHWRVDDEDSPESLCSFDLDKETFQLFPSPPSEAIEESYMHFQSLAVLKGCLCKSDTYDSQYTIWVMKEYGIKESWHKEVVVKLGIIPDLDWLIWEPMFLIEGLKDGSILMDYRRERLFVYCPQSKTIDRTEIFDPYFTGLAYRPSFLKLRDFVSERVYMF</sequence>
<dbReference type="PANTHER" id="PTHR31672:SF13">
    <property type="entry name" value="F-BOX PROTEIN CPR30-LIKE"/>
    <property type="match status" value="1"/>
</dbReference>